<reference evidence="2 3" key="1">
    <citation type="submission" date="2012-06" db="EMBL/GenBank/DDBJ databases">
        <title>Finished chromosome of genome of Microcoleus sp. PCC 7113.</title>
        <authorList>
            <consortium name="US DOE Joint Genome Institute"/>
            <person name="Gugger M."/>
            <person name="Coursin T."/>
            <person name="Rippka R."/>
            <person name="Tandeau De Marsac N."/>
            <person name="Huntemann M."/>
            <person name="Wei C.-L."/>
            <person name="Han J."/>
            <person name="Detter J.C."/>
            <person name="Han C."/>
            <person name="Tapia R."/>
            <person name="Chen A."/>
            <person name="Kyrpides N."/>
            <person name="Mavromatis K."/>
            <person name="Markowitz V."/>
            <person name="Szeto E."/>
            <person name="Ivanova N."/>
            <person name="Pagani I."/>
            <person name="Pati A."/>
            <person name="Goodwin L."/>
            <person name="Nordberg H.P."/>
            <person name="Cantor M.N."/>
            <person name="Hua S.X."/>
            <person name="Woyke T."/>
            <person name="Kerfeld C.A."/>
        </authorList>
    </citation>
    <scope>NUCLEOTIDE SEQUENCE [LARGE SCALE GENOMIC DNA]</scope>
    <source>
        <strain evidence="2 3">PCC 7113</strain>
    </source>
</reference>
<evidence type="ECO:0000313" key="2">
    <source>
        <dbReference type="EMBL" id="AFZ18307.1"/>
    </source>
</evidence>
<accession>K9WFJ9</accession>
<dbReference type="eggNOG" id="ENOG50330K7">
    <property type="taxonomic scope" value="Bacteria"/>
</dbReference>
<name>K9WFJ9_9CYAN</name>
<dbReference type="HOGENOM" id="CLU_165358_0_0_3"/>
<dbReference type="EMBL" id="CP003630">
    <property type="protein sequence ID" value="AFZ18307.1"/>
    <property type="molecule type" value="Genomic_DNA"/>
</dbReference>
<keyword evidence="1" id="KW-0472">Membrane</keyword>
<gene>
    <name evidence="2" type="ORF">Mic7113_2510</name>
</gene>
<dbReference type="STRING" id="1173027.Mic7113_2510"/>
<keyword evidence="3" id="KW-1185">Reference proteome</keyword>
<feature type="transmembrane region" description="Helical" evidence="1">
    <location>
        <begin position="12"/>
        <end position="36"/>
    </location>
</feature>
<dbReference type="RefSeq" id="WP_015182456.1">
    <property type="nucleotide sequence ID" value="NC_019738.1"/>
</dbReference>
<dbReference type="Proteomes" id="UP000010471">
    <property type="component" value="Chromosome"/>
</dbReference>
<keyword evidence="1" id="KW-1133">Transmembrane helix</keyword>
<dbReference type="KEGG" id="mic:Mic7113_2510"/>
<evidence type="ECO:0000256" key="1">
    <source>
        <dbReference type="SAM" id="Phobius"/>
    </source>
</evidence>
<protein>
    <submittedName>
        <fullName evidence="2">Uncharacterized protein</fullName>
    </submittedName>
</protein>
<evidence type="ECO:0000313" key="3">
    <source>
        <dbReference type="Proteomes" id="UP000010471"/>
    </source>
</evidence>
<dbReference type="AlphaFoldDB" id="K9WFJ9"/>
<keyword evidence="1" id="KW-0812">Transmembrane</keyword>
<feature type="transmembrane region" description="Helical" evidence="1">
    <location>
        <begin position="56"/>
        <end position="83"/>
    </location>
</feature>
<dbReference type="OrthoDB" id="488264at2"/>
<proteinExistence type="predicted"/>
<sequence>MSILPNYLRSLFLTVLLCFVAPILVVALVFTSLGVISCVPGLETIGQSGTTQTLQFLATFGSGCPVQGVMTISSACSIVGALFDTYAFYRYQSLNDH</sequence>
<organism evidence="2 3">
    <name type="scientific">Allocoleopsis franciscana PCC 7113</name>
    <dbReference type="NCBI Taxonomy" id="1173027"/>
    <lineage>
        <taxon>Bacteria</taxon>
        <taxon>Bacillati</taxon>
        <taxon>Cyanobacteriota</taxon>
        <taxon>Cyanophyceae</taxon>
        <taxon>Coleofasciculales</taxon>
        <taxon>Coleofasciculaceae</taxon>
        <taxon>Allocoleopsis</taxon>
        <taxon>Allocoleopsis franciscana</taxon>
    </lineage>
</organism>